<evidence type="ECO:0000313" key="2">
    <source>
        <dbReference type="Proteomes" id="UP000334990"/>
    </source>
</evidence>
<organism evidence="1 2">
    <name type="scientific">Acrocarpospora corrugata</name>
    <dbReference type="NCBI Taxonomy" id="35763"/>
    <lineage>
        <taxon>Bacteria</taxon>
        <taxon>Bacillati</taxon>
        <taxon>Actinomycetota</taxon>
        <taxon>Actinomycetes</taxon>
        <taxon>Streptosporangiales</taxon>
        <taxon>Streptosporangiaceae</taxon>
        <taxon>Acrocarpospora</taxon>
    </lineage>
</organism>
<evidence type="ECO:0000313" key="1">
    <source>
        <dbReference type="EMBL" id="GES01348.1"/>
    </source>
</evidence>
<reference evidence="1 2" key="1">
    <citation type="submission" date="2019-10" db="EMBL/GenBank/DDBJ databases">
        <title>Whole genome shotgun sequence of Acrocarpospora corrugata NBRC 13972.</title>
        <authorList>
            <person name="Ichikawa N."/>
            <person name="Kimura A."/>
            <person name="Kitahashi Y."/>
            <person name="Komaki H."/>
            <person name="Oguchi A."/>
        </authorList>
    </citation>
    <scope>NUCLEOTIDE SEQUENCE [LARGE SCALE GENOMIC DNA]</scope>
    <source>
        <strain evidence="1 2">NBRC 13972</strain>
    </source>
</reference>
<sequence length="108" mass="11991">MTCAVCATPSDGNVFCDPCGYHSRTPGVADLVCALTYAIRDTQSGYLMRQYKVQSRLDQHYAVMIALLELGSSLHSGCAERIVGFPFTPWSSVPLYRRSRPNRVNTRS</sequence>
<dbReference type="AlphaFoldDB" id="A0A5M3W481"/>
<name>A0A5M3W481_9ACTN</name>
<proteinExistence type="predicted"/>
<comment type="caution">
    <text evidence="1">The sequence shown here is derived from an EMBL/GenBank/DDBJ whole genome shotgun (WGS) entry which is preliminary data.</text>
</comment>
<dbReference type="EMBL" id="BLAD01000050">
    <property type="protein sequence ID" value="GES01348.1"/>
    <property type="molecule type" value="Genomic_DNA"/>
</dbReference>
<keyword evidence="2" id="KW-1185">Reference proteome</keyword>
<protein>
    <submittedName>
        <fullName evidence="1">Uncharacterized protein</fullName>
    </submittedName>
</protein>
<gene>
    <name evidence="1" type="ORF">Acor_34120</name>
</gene>
<dbReference type="Proteomes" id="UP000334990">
    <property type="component" value="Unassembled WGS sequence"/>
</dbReference>
<accession>A0A5M3W481</accession>